<sequence>MPTADAKARLRCEAPGCEHRTYSSPSNLKRHINSKHNQAIQMSCGKSLPNHQSNIKRHKDACGCTVLDQPLVPAVGNGVGTPTMHTTTNNATMTSTFEDVLDMMLNEFNNAYPPMDNNFFGPFY</sequence>
<gene>
    <name evidence="1" type="ORF">BDP55DRAFT_632948</name>
</gene>
<keyword evidence="2" id="KW-1185">Reference proteome</keyword>
<dbReference type="EMBL" id="JAHMHR010000025">
    <property type="protein sequence ID" value="KAK1674503.1"/>
    <property type="molecule type" value="Genomic_DNA"/>
</dbReference>
<protein>
    <submittedName>
        <fullName evidence="1">Uncharacterized protein</fullName>
    </submittedName>
</protein>
<dbReference type="Gene3D" id="3.30.160.60">
    <property type="entry name" value="Classic Zinc Finger"/>
    <property type="match status" value="1"/>
</dbReference>
<accession>A0AAJ0ALA5</accession>
<dbReference type="RefSeq" id="XP_060428506.1">
    <property type="nucleotide sequence ID" value="XM_060572488.1"/>
</dbReference>
<evidence type="ECO:0000313" key="2">
    <source>
        <dbReference type="Proteomes" id="UP001224890"/>
    </source>
</evidence>
<evidence type="ECO:0000313" key="1">
    <source>
        <dbReference type="EMBL" id="KAK1674503.1"/>
    </source>
</evidence>
<organism evidence="1 2">
    <name type="scientific">Colletotrichum godetiae</name>
    <dbReference type="NCBI Taxonomy" id="1209918"/>
    <lineage>
        <taxon>Eukaryota</taxon>
        <taxon>Fungi</taxon>
        <taxon>Dikarya</taxon>
        <taxon>Ascomycota</taxon>
        <taxon>Pezizomycotina</taxon>
        <taxon>Sordariomycetes</taxon>
        <taxon>Hypocreomycetidae</taxon>
        <taxon>Glomerellales</taxon>
        <taxon>Glomerellaceae</taxon>
        <taxon>Colletotrichum</taxon>
        <taxon>Colletotrichum acutatum species complex</taxon>
    </lineage>
</organism>
<reference evidence="1" key="1">
    <citation type="submission" date="2021-06" db="EMBL/GenBank/DDBJ databases">
        <title>Comparative genomics, transcriptomics and evolutionary studies reveal genomic signatures of adaptation to plant cell wall in hemibiotrophic fungi.</title>
        <authorList>
            <consortium name="DOE Joint Genome Institute"/>
            <person name="Baroncelli R."/>
            <person name="Diaz J.F."/>
            <person name="Benocci T."/>
            <person name="Peng M."/>
            <person name="Battaglia E."/>
            <person name="Haridas S."/>
            <person name="Andreopoulos W."/>
            <person name="Labutti K."/>
            <person name="Pangilinan J."/>
            <person name="Floch G.L."/>
            <person name="Makela M.R."/>
            <person name="Henrissat B."/>
            <person name="Grigoriev I.V."/>
            <person name="Crouch J.A."/>
            <person name="De Vries R.P."/>
            <person name="Sukno S.A."/>
            <person name="Thon M.R."/>
        </authorList>
    </citation>
    <scope>NUCLEOTIDE SEQUENCE</scope>
    <source>
        <strain evidence="1">CBS 193.32</strain>
    </source>
</reference>
<dbReference type="GeneID" id="85457014"/>
<comment type="caution">
    <text evidence="1">The sequence shown here is derived from an EMBL/GenBank/DDBJ whole genome shotgun (WGS) entry which is preliminary data.</text>
</comment>
<dbReference type="AlphaFoldDB" id="A0AAJ0ALA5"/>
<proteinExistence type="predicted"/>
<dbReference type="Proteomes" id="UP001224890">
    <property type="component" value="Unassembled WGS sequence"/>
</dbReference>
<name>A0AAJ0ALA5_9PEZI</name>